<comment type="cofactor">
    <cofactor evidence="1">
        <name>Mg(2+)</name>
        <dbReference type="ChEBI" id="CHEBI:18420"/>
    </cofactor>
</comment>
<evidence type="ECO:0000256" key="3">
    <source>
        <dbReference type="ARBA" id="ARBA00022801"/>
    </source>
</evidence>
<keyword evidence="7" id="KW-1185">Reference proteome</keyword>
<dbReference type="PANTHER" id="PTHR12629:SF0">
    <property type="entry name" value="DIPHOSPHOINOSITOL-POLYPHOSPHATE DIPHOSPHATASE"/>
    <property type="match status" value="1"/>
</dbReference>
<keyword evidence="3" id="KW-0378">Hydrolase</keyword>
<dbReference type="EMBL" id="FOSZ01000001">
    <property type="protein sequence ID" value="SFK51469.1"/>
    <property type="molecule type" value="Genomic_DNA"/>
</dbReference>
<dbReference type="Gene3D" id="3.90.79.10">
    <property type="entry name" value="Nucleoside Triphosphate Pyrophosphohydrolase"/>
    <property type="match status" value="1"/>
</dbReference>
<dbReference type="PANTHER" id="PTHR12629">
    <property type="entry name" value="DIPHOSPHOINOSITOL POLYPHOSPHATE PHOSPHOHYDROLASE"/>
    <property type="match status" value="1"/>
</dbReference>
<evidence type="ECO:0000313" key="7">
    <source>
        <dbReference type="Proteomes" id="UP000198851"/>
    </source>
</evidence>
<dbReference type="InterPro" id="IPR047198">
    <property type="entry name" value="DDP-like_NUDIX"/>
</dbReference>
<sequence>MSTVMGLQDPKAVATMLRKASKSGSRIQFAALPYRLRKGKPEILLITSRGTKQWLLPKGWPMENLKPHKAAAQEAWEEAGVTGKPSKHCVGIYTYRKSRGAHRGKKFTVLVFPLEVANSTGKFPERGQRQRKWLSPKKAAKRIVMPELAKIVRKFDPRLGD</sequence>
<dbReference type="Proteomes" id="UP000198851">
    <property type="component" value="Unassembled WGS sequence"/>
</dbReference>
<evidence type="ECO:0000256" key="1">
    <source>
        <dbReference type="ARBA" id="ARBA00001946"/>
    </source>
</evidence>
<proteinExistence type="predicted"/>
<dbReference type="SUPFAM" id="SSF55811">
    <property type="entry name" value="Nudix"/>
    <property type="match status" value="1"/>
</dbReference>
<organism evidence="6 7">
    <name type="scientific">Shimia haliotis</name>
    <dbReference type="NCBI Taxonomy" id="1280847"/>
    <lineage>
        <taxon>Bacteria</taxon>
        <taxon>Pseudomonadati</taxon>
        <taxon>Pseudomonadota</taxon>
        <taxon>Alphaproteobacteria</taxon>
        <taxon>Rhodobacterales</taxon>
        <taxon>Roseobacteraceae</taxon>
    </lineage>
</organism>
<protein>
    <submittedName>
        <fullName evidence="6">8-oxo-dGTP pyrophosphatase MutT, NUDIX family</fullName>
    </submittedName>
</protein>
<dbReference type="Pfam" id="PF00293">
    <property type="entry name" value="NUDIX"/>
    <property type="match status" value="1"/>
</dbReference>
<dbReference type="STRING" id="1280847.SAMN04488036_101170"/>
<evidence type="ECO:0000256" key="2">
    <source>
        <dbReference type="ARBA" id="ARBA00022723"/>
    </source>
</evidence>
<keyword evidence="2" id="KW-0479">Metal-binding</keyword>
<evidence type="ECO:0000256" key="4">
    <source>
        <dbReference type="ARBA" id="ARBA00022842"/>
    </source>
</evidence>
<dbReference type="RefSeq" id="WP_244503489.1">
    <property type="nucleotide sequence ID" value="NZ_FOSZ01000001.1"/>
</dbReference>
<dbReference type="GO" id="GO:0005737">
    <property type="term" value="C:cytoplasm"/>
    <property type="evidence" value="ECO:0007669"/>
    <property type="project" value="TreeGrafter"/>
</dbReference>
<feature type="domain" description="Nudix hydrolase" evidence="5">
    <location>
        <begin position="24"/>
        <end position="156"/>
    </location>
</feature>
<evidence type="ECO:0000259" key="5">
    <source>
        <dbReference type="PROSITE" id="PS51462"/>
    </source>
</evidence>
<evidence type="ECO:0000313" key="6">
    <source>
        <dbReference type="EMBL" id="SFK51469.1"/>
    </source>
</evidence>
<reference evidence="7" key="1">
    <citation type="submission" date="2016-10" db="EMBL/GenBank/DDBJ databases">
        <authorList>
            <person name="Varghese N."/>
            <person name="Submissions S."/>
        </authorList>
    </citation>
    <scope>NUCLEOTIDE SEQUENCE [LARGE SCALE GENOMIC DNA]</scope>
    <source>
        <strain evidence="7">DSM 28453</strain>
    </source>
</reference>
<dbReference type="InterPro" id="IPR000086">
    <property type="entry name" value="NUDIX_hydrolase_dom"/>
</dbReference>
<gene>
    <name evidence="6" type="ORF">SAMN04488036_101170</name>
</gene>
<dbReference type="CDD" id="cd04666">
    <property type="entry name" value="NUDIX_DIPP2_like_Nudt4"/>
    <property type="match status" value="1"/>
</dbReference>
<dbReference type="GO" id="GO:0016462">
    <property type="term" value="F:pyrophosphatase activity"/>
    <property type="evidence" value="ECO:0007669"/>
    <property type="project" value="InterPro"/>
</dbReference>
<dbReference type="InterPro" id="IPR015797">
    <property type="entry name" value="NUDIX_hydrolase-like_dom_sf"/>
</dbReference>
<dbReference type="PROSITE" id="PS51462">
    <property type="entry name" value="NUDIX"/>
    <property type="match status" value="1"/>
</dbReference>
<dbReference type="GO" id="GO:0046872">
    <property type="term" value="F:metal ion binding"/>
    <property type="evidence" value="ECO:0007669"/>
    <property type="project" value="UniProtKB-KW"/>
</dbReference>
<keyword evidence="4" id="KW-0460">Magnesium</keyword>
<name>A0A1I4A6P9_9RHOB</name>
<dbReference type="AlphaFoldDB" id="A0A1I4A6P9"/>
<accession>A0A1I4A6P9</accession>